<feature type="transmembrane region" description="Helical" evidence="3">
    <location>
        <begin position="263"/>
        <end position="284"/>
    </location>
</feature>
<dbReference type="SUPFAM" id="SSF58104">
    <property type="entry name" value="Methyl-accepting chemotaxis protein (MCP) signaling domain"/>
    <property type="match status" value="1"/>
</dbReference>
<dbReference type="RefSeq" id="WP_141643000.1">
    <property type="nucleotide sequence ID" value="NZ_VIFM01000046.1"/>
</dbReference>
<name>A0A540X210_9BACT</name>
<evidence type="ECO:0000256" key="1">
    <source>
        <dbReference type="ARBA" id="ARBA00023224"/>
    </source>
</evidence>
<feature type="transmembrane region" description="Helical" evidence="3">
    <location>
        <begin position="323"/>
        <end position="347"/>
    </location>
</feature>
<evidence type="ECO:0000313" key="6">
    <source>
        <dbReference type="Proteomes" id="UP000315369"/>
    </source>
</evidence>
<evidence type="ECO:0000259" key="4">
    <source>
        <dbReference type="PROSITE" id="PS50111"/>
    </source>
</evidence>
<feature type="transmembrane region" description="Helical" evidence="3">
    <location>
        <begin position="202"/>
        <end position="226"/>
    </location>
</feature>
<dbReference type="Gene3D" id="1.10.287.950">
    <property type="entry name" value="Methyl-accepting chemotaxis protein"/>
    <property type="match status" value="1"/>
</dbReference>
<keyword evidence="3" id="KW-0812">Transmembrane</keyword>
<dbReference type="AlphaFoldDB" id="A0A540X210"/>
<reference evidence="5 6" key="1">
    <citation type="submission" date="2019-06" db="EMBL/GenBank/DDBJ databases">
        <authorList>
            <person name="Livingstone P."/>
            <person name="Whitworth D."/>
        </authorList>
    </citation>
    <scope>NUCLEOTIDE SEQUENCE [LARGE SCALE GENOMIC DNA]</scope>
    <source>
        <strain evidence="5 6">AM401</strain>
    </source>
</reference>
<dbReference type="PROSITE" id="PS50111">
    <property type="entry name" value="CHEMOTAXIS_TRANSDUC_2"/>
    <property type="match status" value="1"/>
</dbReference>
<feature type="transmembrane region" description="Helical" evidence="3">
    <location>
        <begin position="296"/>
        <end position="316"/>
    </location>
</feature>
<proteinExistence type="predicted"/>
<keyword evidence="3" id="KW-0472">Membrane</keyword>
<dbReference type="Pfam" id="PF00015">
    <property type="entry name" value="MCPsignal"/>
    <property type="match status" value="1"/>
</dbReference>
<dbReference type="Proteomes" id="UP000315369">
    <property type="component" value="Unassembled WGS sequence"/>
</dbReference>
<accession>A0A540X210</accession>
<organism evidence="5 6">
    <name type="scientific">Myxococcus llanfairpwllgwyngyllgogerychwyrndrobwllllantysiliogogogochensis</name>
    <dbReference type="NCBI Taxonomy" id="2590453"/>
    <lineage>
        <taxon>Bacteria</taxon>
        <taxon>Pseudomonadati</taxon>
        <taxon>Myxococcota</taxon>
        <taxon>Myxococcia</taxon>
        <taxon>Myxococcales</taxon>
        <taxon>Cystobacterineae</taxon>
        <taxon>Myxococcaceae</taxon>
        <taxon>Myxococcus</taxon>
    </lineage>
</organism>
<comment type="caution">
    <text evidence="5">The sequence shown here is derived from an EMBL/GenBank/DDBJ whole genome shotgun (WGS) entry which is preliminary data.</text>
</comment>
<dbReference type="OrthoDB" id="5498895at2"/>
<dbReference type="GO" id="GO:0016020">
    <property type="term" value="C:membrane"/>
    <property type="evidence" value="ECO:0007669"/>
    <property type="project" value="InterPro"/>
</dbReference>
<dbReference type="SMART" id="SM00283">
    <property type="entry name" value="MA"/>
    <property type="match status" value="1"/>
</dbReference>
<dbReference type="PANTHER" id="PTHR32089:SF112">
    <property type="entry name" value="LYSOZYME-LIKE PROTEIN-RELATED"/>
    <property type="match status" value="1"/>
</dbReference>
<evidence type="ECO:0000256" key="2">
    <source>
        <dbReference type="PROSITE-ProRule" id="PRU00284"/>
    </source>
</evidence>
<dbReference type="PANTHER" id="PTHR32089">
    <property type="entry name" value="METHYL-ACCEPTING CHEMOTAXIS PROTEIN MCPB"/>
    <property type="match status" value="1"/>
</dbReference>
<protein>
    <submittedName>
        <fullName evidence="5">Chemotaxis protein</fullName>
    </submittedName>
</protein>
<feature type="transmembrane region" description="Helical" evidence="3">
    <location>
        <begin position="353"/>
        <end position="370"/>
    </location>
</feature>
<dbReference type="EMBL" id="VIFM01000046">
    <property type="protein sequence ID" value="TQF15305.1"/>
    <property type="molecule type" value="Genomic_DNA"/>
</dbReference>
<dbReference type="CDD" id="cd11386">
    <property type="entry name" value="MCP_signal"/>
    <property type="match status" value="1"/>
</dbReference>
<feature type="transmembrane region" description="Helical" evidence="3">
    <location>
        <begin position="232"/>
        <end position="251"/>
    </location>
</feature>
<evidence type="ECO:0000256" key="3">
    <source>
        <dbReference type="SAM" id="Phobius"/>
    </source>
</evidence>
<feature type="domain" description="Methyl-accepting transducer" evidence="4">
    <location>
        <begin position="397"/>
        <end position="640"/>
    </location>
</feature>
<evidence type="ECO:0000313" key="5">
    <source>
        <dbReference type="EMBL" id="TQF15305.1"/>
    </source>
</evidence>
<gene>
    <name evidence="5" type="ORF">FJV41_14140</name>
</gene>
<sequence>MVLMLLVLAPSARAEGPGARSVELESGWRYRWGDSPVGPDGVPTWAHEADAEDWRPMVALREPPGKESNTFLWLSLPVPHGTWLEPALFLGTVANAFEVYAGGRRVYASGTMNPSGHESMENMAWNLVTLPPSVPGTRVLLRIQSTGQTIGASREARVGSRHELAARVTRDGLAPFVMGTLLLVVAAVSAGAALLRRQRRMLVALTVFAGGSGLMLLGSSGLLVSLWDAKLLSSQLTLLGAYLLLPGLGWFISDSILEGQLRWFRWGATVLSVPAALQSLMLFVDLGTVYRQLHLFTFYSLPCLFLCVIVAARAAWRGSIDARIFVVGLGVLTFVLLLSTLPLLGFTEVTGTYHHWGFMALTVSLVGIVARRSTMVVRSLASHTRQLEARSKDVRELATGMGRGAGELATVVQQLRTSSEEQTVGIGRQATALKELEQTVQEIRQGSLVTADKTRLLASSIVVAEEAGRDGGAAIDRTLSNLEAIRVEVSEMARRILALDARTREISGIVDTVKGLADQSNMLAVNAAIEAARSGEHGRGFAVVSREVRSLADQSILATQRIREVLEGVNTSMREAAKMSEQGEQRVKVSLDAVRVSGSQLQKLAGIIGDTSSSVRQISMAVSQQDAGTSQIAMAIQDLSGQMQQTLRVVEETQRVSRSVQTLAESMSGAAGKALQSGTLGA</sequence>
<keyword evidence="6" id="KW-1185">Reference proteome</keyword>
<keyword evidence="1 2" id="KW-0807">Transducer</keyword>
<keyword evidence="3" id="KW-1133">Transmembrane helix</keyword>
<dbReference type="GO" id="GO:0007165">
    <property type="term" value="P:signal transduction"/>
    <property type="evidence" value="ECO:0007669"/>
    <property type="project" value="UniProtKB-KW"/>
</dbReference>
<dbReference type="InterPro" id="IPR004089">
    <property type="entry name" value="MCPsignal_dom"/>
</dbReference>
<feature type="transmembrane region" description="Helical" evidence="3">
    <location>
        <begin position="173"/>
        <end position="195"/>
    </location>
</feature>